<dbReference type="GO" id="GO:0004326">
    <property type="term" value="F:tetrahydrofolylpolyglutamate synthase activity"/>
    <property type="evidence" value="ECO:0007669"/>
    <property type="project" value="UniProtKB-EC"/>
</dbReference>
<name>A0A835ZAG6_9STRA</name>
<evidence type="ECO:0000256" key="4">
    <source>
        <dbReference type="ARBA" id="ARBA00022563"/>
    </source>
</evidence>
<organism evidence="13 14">
    <name type="scientific">Tribonema minus</name>
    <dbReference type="NCBI Taxonomy" id="303371"/>
    <lineage>
        <taxon>Eukaryota</taxon>
        <taxon>Sar</taxon>
        <taxon>Stramenopiles</taxon>
        <taxon>Ochrophyta</taxon>
        <taxon>PX clade</taxon>
        <taxon>Xanthophyceae</taxon>
        <taxon>Tribonematales</taxon>
        <taxon>Tribonemataceae</taxon>
        <taxon>Tribonema</taxon>
    </lineage>
</organism>
<dbReference type="NCBIfam" id="TIGR01499">
    <property type="entry name" value="folC"/>
    <property type="match status" value="1"/>
</dbReference>
<evidence type="ECO:0000313" key="13">
    <source>
        <dbReference type="EMBL" id="KAG5190020.1"/>
    </source>
</evidence>
<evidence type="ECO:0000256" key="5">
    <source>
        <dbReference type="ARBA" id="ARBA00022598"/>
    </source>
</evidence>
<dbReference type="UniPathway" id="UPA00850"/>
<comment type="similarity">
    <text evidence="2">Belongs to the folylpolyglutamate synthase family.</text>
</comment>
<evidence type="ECO:0000256" key="9">
    <source>
        <dbReference type="ARBA" id="ARBA00022842"/>
    </source>
</evidence>
<keyword evidence="4" id="KW-0554">One-carbon metabolism</keyword>
<gene>
    <name evidence="13" type="ORF">JKP88DRAFT_205718</name>
</gene>
<evidence type="ECO:0000256" key="12">
    <source>
        <dbReference type="ARBA" id="ARBA00047493"/>
    </source>
</evidence>
<comment type="pathway">
    <text evidence="1">Cofactor biosynthesis; tetrahydrofolylpolyglutamate biosynthesis.</text>
</comment>
<evidence type="ECO:0000256" key="11">
    <source>
        <dbReference type="ARBA" id="ARBA00030876"/>
    </source>
</evidence>
<dbReference type="PROSITE" id="PS01012">
    <property type="entry name" value="FOLYLPOLYGLU_SYNT_2"/>
    <property type="match status" value="1"/>
</dbReference>
<dbReference type="GO" id="GO:0006730">
    <property type="term" value="P:one-carbon metabolic process"/>
    <property type="evidence" value="ECO:0007669"/>
    <property type="project" value="UniProtKB-KW"/>
</dbReference>
<dbReference type="Proteomes" id="UP000664859">
    <property type="component" value="Unassembled WGS sequence"/>
</dbReference>
<dbReference type="GO" id="GO:0005829">
    <property type="term" value="C:cytosol"/>
    <property type="evidence" value="ECO:0007669"/>
    <property type="project" value="TreeGrafter"/>
</dbReference>
<evidence type="ECO:0000256" key="3">
    <source>
        <dbReference type="ARBA" id="ARBA00013025"/>
    </source>
</evidence>
<keyword evidence="9" id="KW-0460">Magnesium</keyword>
<evidence type="ECO:0000256" key="7">
    <source>
        <dbReference type="ARBA" id="ARBA00022741"/>
    </source>
</evidence>
<sequence length="388" mass="41512">MTAVGAAPITFTAAVDIVNNAISTGAALEAAAAQRKQTVEAMHHYLGPTRLNLDISGLKVVHVTGTKGKGSTCCFVESILQHYGVATGLFTSPHLQKMTERIRVGGRPISEQAFSTYTYEVWEKLKATESAVEGTGHARMPTFFRLLTLIGLWTFVHERHLLVDTVILEVGIGGRYDATNVVPPPIACGVTTLDYDHTAILGATLPEIAWEKGGIFKPGSRCFSTLQTCDKATDVLRQCAADAAEQLTIVPALEAGVKLGLDGADHQRLNAALAVTLCACALKRDAQTLLTSQEVSNACIGEDLMCTQAALAAATWPGRCQVVQRQGANFFIDGAHTAASVRTAAAWFAHECAQRSAAAPGRPQRRHLIFNCSHERDAIALLMPLLQL</sequence>
<dbReference type="InterPro" id="IPR036615">
    <property type="entry name" value="Mur_ligase_C_dom_sf"/>
</dbReference>
<evidence type="ECO:0000256" key="1">
    <source>
        <dbReference type="ARBA" id="ARBA00005150"/>
    </source>
</evidence>
<feature type="non-terminal residue" evidence="13">
    <location>
        <position position="388"/>
    </location>
</feature>
<evidence type="ECO:0000256" key="2">
    <source>
        <dbReference type="ARBA" id="ARBA00008276"/>
    </source>
</evidence>
<dbReference type="SUPFAM" id="SSF53244">
    <property type="entry name" value="MurD-like peptide ligases, peptide-binding domain"/>
    <property type="match status" value="1"/>
</dbReference>
<dbReference type="Gene3D" id="3.40.1190.10">
    <property type="entry name" value="Mur-like, catalytic domain"/>
    <property type="match status" value="1"/>
</dbReference>
<accession>A0A835ZAG6</accession>
<keyword evidence="5" id="KW-0436">Ligase</keyword>
<protein>
    <recommendedName>
        <fullName evidence="3">tetrahydrofolate synthase</fullName>
        <ecNumber evidence="3">6.3.2.17</ecNumber>
    </recommendedName>
    <alternativeName>
        <fullName evidence="11">Folylpoly-gamma-glutamate synthetase</fullName>
    </alternativeName>
    <alternativeName>
        <fullName evidence="10">Tetrahydrofolylpolyglutamate synthase</fullName>
    </alternativeName>
</protein>
<dbReference type="Gene3D" id="3.90.190.20">
    <property type="entry name" value="Mur ligase, C-terminal domain"/>
    <property type="match status" value="1"/>
</dbReference>
<dbReference type="AlphaFoldDB" id="A0A835ZAG6"/>
<keyword evidence="14" id="KW-1185">Reference proteome</keyword>
<keyword evidence="7" id="KW-0547">Nucleotide-binding</keyword>
<dbReference type="PROSITE" id="PS01011">
    <property type="entry name" value="FOLYLPOLYGLU_SYNT_1"/>
    <property type="match status" value="1"/>
</dbReference>
<dbReference type="PANTHER" id="PTHR11136">
    <property type="entry name" value="FOLYLPOLYGLUTAMATE SYNTHASE-RELATED"/>
    <property type="match status" value="1"/>
</dbReference>
<comment type="caution">
    <text evidence="13">The sequence shown here is derived from an EMBL/GenBank/DDBJ whole genome shotgun (WGS) entry which is preliminary data.</text>
</comment>
<dbReference type="OrthoDB" id="5212574at2759"/>
<dbReference type="GO" id="GO:0005739">
    <property type="term" value="C:mitochondrion"/>
    <property type="evidence" value="ECO:0007669"/>
    <property type="project" value="TreeGrafter"/>
</dbReference>
<dbReference type="EMBL" id="JAFCMP010000040">
    <property type="protein sequence ID" value="KAG5190020.1"/>
    <property type="molecule type" value="Genomic_DNA"/>
</dbReference>
<dbReference type="GO" id="GO:0046872">
    <property type="term" value="F:metal ion binding"/>
    <property type="evidence" value="ECO:0007669"/>
    <property type="project" value="UniProtKB-KW"/>
</dbReference>
<dbReference type="SUPFAM" id="SSF53623">
    <property type="entry name" value="MurD-like peptide ligases, catalytic domain"/>
    <property type="match status" value="1"/>
</dbReference>
<comment type="catalytic activity">
    <reaction evidence="12">
        <text>(6S)-5,6,7,8-tetrahydrofolyl-(gamma-L-Glu)(n) + L-glutamate + ATP = (6S)-5,6,7,8-tetrahydrofolyl-(gamma-L-Glu)(n+1) + ADP + phosphate + H(+)</text>
        <dbReference type="Rhea" id="RHEA:10580"/>
        <dbReference type="Rhea" id="RHEA-COMP:14738"/>
        <dbReference type="Rhea" id="RHEA-COMP:14740"/>
        <dbReference type="ChEBI" id="CHEBI:15378"/>
        <dbReference type="ChEBI" id="CHEBI:29985"/>
        <dbReference type="ChEBI" id="CHEBI:30616"/>
        <dbReference type="ChEBI" id="CHEBI:43474"/>
        <dbReference type="ChEBI" id="CHEBI:141005"/>
        <dbReference type="ChEBI" id="CHEBI:456216"/>
        <dbReference type="EC" id="6.3.2.17"/>
    </reaction>
</comment>
<reference evidence="13" key="1">
    <citation type="submission" date="2021-02" db="EMBL/GenBank/DDBJ databases">
        <title>First Annotated Genome of the Yellow-green Alga Tribonema minus.</title>
        <authorList>
            <person name="Mahan K.M."/>
        </authorList>
    </citation>
    <scope>NUCLEOTIDE SEQUENCE</scope>
    <source>
        <strain evidence="13">UTEX B ZZ1240</strain>
    </source>
</reference>
<proteinExistence type="inferred from homology"/>
<keyword evidence="8" id="KW-0067">ATP-binding</keyword>
<dbReference type="InterPro" id="IPR036565">
    <property type="entry name" value="Mur-like_cat_sf"/>
</dbReference>
<dbReference type="InterPro" id="IPR001645">
    <property type="entry name" value="Folylpolyglutamate_synth"/>
</dbReference>
<dbReference type="EC" id="6.3.2.17" evidence="3"/>
<evidence type="ECO:0000256" key="10">
    <source>
        <dbReference type="ARBA" id="ARBA00030592"/>
    </source>
</evidence>
<dbReference type="InterPro" id="IPR018109">
    <property type="entry name" value="Folylpolyglutamate_synth_CS"/>
</dbReference>
<evidence type="ECO:0000313" key="14">
    <source>
        <dbReference type="Proteomes" id="UP000664859"/>
    </source>
</evidence>
<evidence type="ECO:0000256" key="6">
    <source>
        <dbReference type="ARBA" id="ARBA00022723"/>
    </source>
</evidence>
<dbReference type="GO" id="GO:0005524">
    <property type="term" value="F:ATP binding"/>
    <property type="evidence" value="ECO:0007669"/>
    <property type="project" value="UniProtKB-KW"/>
</dbReference>
<dbReference type="PANTHER" id="PTHR11136:SF5">
    <property type="entry name" value="FOLYLPOLYGLUTAMATE SYNTHASE, MITOCHONDRIAL"/>
    <property type="match status" value="1"/>
</dbReference>
<evidence type="ECO:0000256" key="8">
    <source>
        <dbReference type="ARBA" id="ARBA00022840"/>
    </source>
</evidence>
<keyword evidence="6" id="KW-0479">Metal-binding</keyword>